<dbReference type="SMART" id="SM00645">
    <property type="entry name" value="Pept_C1"/>
    <property type="match status" value="1"/>
</dbReference>
<dbReference type="Gene3D" id="3.90.70.10">
    <property type="entry name" value="Cysteine proteinases"/>
    <property type="match status" value="1"/>
</dbReference>
<dbReference type="InterPro" id="IPR038765">
    <property type="entry name" value="Papain-like_cys_pep_sf"/>
</dbReference>
<keyword evidence="3" id="KW-0472">Membrane</keyword>
<keyword evidence="3" id="KW-1133">Transmembrane helix</keyword>
<name>A0A6C0HC38_9ZZZZ</name>
<keyword evidence="3" id="KW-0812">Transmembrane</keyword>
<evidence type="ECO:0000259" key="4">
    <source>
        <dbReference type="SMART" id="SM00645"/>
    </source>
</evidence>
<keyword evidence="2" id="KW-1015">Disulfide bond</keyword>
<dbReference type="PRINTS" id="PR00705">
    <property type="entry name" value="PAPAIN"/>
</dbReference>
<dbReference type="PROSITE" id="PS00640">
    <property type="entry name" value="THIOL_PROTEASE_ASN"/>
    <property type="match status" value="1"/>
</dbReference>
<dbReference type="InterPro" id="IPR039417">
    <property type="entry name" value="Peptidase_C1A_papain-like"/>
</dbReference>
<feature type="domain" description="Cathepsin propeptide inhibitor" evidence="5">
    <location>
        <begin position="83"/>
        <end position="144"/>
    </location>
</feature>
<dbReference type="InterPro" id="IPR025661">
    <property type="entry name" value="Pept_asp_AS"/>
</dbReference>
<evidence type="ECO:0008006" key="7">
    <source>
        <dbReference type="Google" id="ProtNLM"/>
    </source>
</evidence>
<organism evidence="6">
    <name type="scientific">viral metagenome</name>
    <dbReference type="NCBI Taxonomy" id="1070528"/>
    <lineage>
        <taxon>unclassified sequences</taxon>
        <taxon>metagenomes</taxon>
        <taxon>organismal metagenomes</taxon>
    </lineage>
</organism>
<protein>
    <recommendedName>
        <fullName evidence="7">Peptidase C1A papain C-terminal domain-containing protein</fullName>
    </recommendedName>
</protein>
<dbReference type="CDD" id="cd02248">
    <property type="entry name" value="Peptidase_C1A"/>
    <property type="match status" value="1"/>
</dbReference>
<feature type="transmembrane region" description="Helical" evidence="3">
    <location>
        <begin position="29"/>
        <end position="50"/>
    </location>
</feature>
<dbReference type="InterPro" id="IPR000668">
    <property type="entry name" value="Peptidase_C1A_C"/>
</dbReference>
<dbReference type="Pfam" id="PF00112">
    <property type="entry name" value="Peptidase_C1"/>
    <property type="match status" value="1"/>
</dbReference>
<dbReference type="InterPro" id="IPR000169">
    <property type="entry name" value="Pept_cys_AS"/>
</dbReference>
<comment type="similarity">
    <text evidence="1">Belongs to the peptidase C1 family.</text>
</comment>
<evidence type="ECO:0000256" key="3">
    <source>
        <dbReference type="SAM" id="Phobius"/>
    </source>
</evidence>
<dbReference type="GO" id="GO:0006508">
    <property type="term" value="P:proteolysis"/>
    <property type="evidence" value="ECO:0007669"/>
    <property type="project" value="InterPro"/>
</dbReference>
<dbReference type="SMART" id="SM00848">
    <property type="entry name" value="Inhibitor_I29"/>
    <property type="match status" value="1"/>
</dbReference>
<dbReference type="GO" id="GO:0008234">
    <property type="term" value="F:cysteine-type peptidase activity"/>
    <property type="evidence" value="ECO:0007669"/>
    <property type="project" value="InterPro"/>
</dbReference>
<evidence type="ECO:0000256" key="1">
    <source>
        <dbReference type="ARBA" id="ARBA00008455"/>
    </source>
</evidence>
<dbReference type="PANTHER" id="PTHR12411">
    <property type="entry name" value="CYSTEINE PROTEASE FAMILY C1-RELATED"/>
    <property type="match status" value="1"/>
</dbReference>
<dbReference type="InterPro" id="IPR013128">
    <property type="entry name" value="Peptidase_C1A"/>
</dbReference>
<dbReference type="SUPFAM" id="SSF54001">
    <property type="entry name" value="Cysteine proteinases"/>
    <property type="match status" value="1"/>
</dbReference>
<feature type="domain" description="Peptidase C1A papain C-terminal" evidence="4">
    <location>
        <begin position="170"/>
        <end position="377"/>
    </location>
</feature>
<dbReference type="PROSITE" id="PS00639">
    <property type="entry name" value="THIOL_PROTEASE_HIS"/>
    <property type="match status" value="1"/>
</dbReference>
<evidence type="ECO:0000259" key="5">
    <source>
        <dbReference type="SMART" id="SM00848"/>
    </source>
</evidence>
<dbReference type="PROSITE" id="PS00139">
    <property type="entry name" value="THIOL_PROTEASE_CYS"/>
    <property type="match status" value="1"/>
</dbReference>
<evidence type="ECO:0000313" key="6">
    <source>
        <dbReference type="EMBL" id="QHT77950.1"/>
    </source>
</evidence>
<dbReference type="EMBL" id="MN739924">
    <property type="protein sequence ID" value="QHT77950.1"/>
    <property type="molecule type" value="Genomic_DNA"/>
</dbReference>
<accession>A0A6C0HC38</accession>
<proteinExistence type="inferred from homology"/>
<dbReference type="InterPro" id="IPR013201">
    <property type="entry name" value="Prot_inhib_I29"/>
</dbReference>
<reference evidence="6" key="1">
    <citation type="journal article" date="2020" name="Nature">
        <title>Giant virus diversity and host interactions through global metagenomics.</title>
        <authorList>
            <person name="Schulz F."/>
            <person name="Roux S."/>
            <person name="Paez-Espino D."/>
            <person name="Jungbluth S."/>
            <person name="Walsh D.A."/>
            <person name="Denef V.J."/>
            <person name="McMahon K.D."/>
            <person name="Konstantinidis K.T."/>
            <person name="Eloe-Fadrosh E.A."/>
            <person name="Kyrpides N.C."/>
            <person name="Woyke T."/>
        </authorList>
    </citation>
    <scope>NUCLEOTIDE SEQUENCE</scope>
    <source>
        <strain evidence="6">GVMAG-M-3300023179-90</strain>
    </source>
</reference>
<dbReference type="InterPro" id="IPR025660">
    <property type="entry name" value="Pept_his_AS"/>
</dbReference>
<dbReference type="AlphaFoldDB" id="A0A6C0HC38"/>
<sequence>MYYQKDETSNIIKSPIFREKHSFIYKNRYVLFIFSSLAALGLLTYSTNYLNETPVMNSELYETYVKIPMKYGELDEYSTIDLFKQYKTNFSRSYETEEEETLRYTNFKNFLTIIDKRNEDEFVYGSGKSLHGITKFADLTEDEFKKGFLGYRPTYNTNAIVKEVDTDAVNRTVVNWANIYTTAVKDQGYCGSCWAFSATEQIESDSIRTGLLTVDDVLSPEQIVQCDNVDYGCEGGNTDTAFEYVKNAGGIETDSDYPYTSYYDVTGECNSDTSKYVVTVNEYYSVKDEEDMIAYTLSTGPLSVCVAASTWSSYVSGIITSCDTDVDHCVQAVGVNTDEGYWIVRNSWGTDWGLDGYIWLETGVDMCMISYDPKYVSTSLV</sequence>
<dbReference type="Pfam" id="PF08246">
    <property type="entry name" value="Inhibitor_I29"/>
    <property type="match status" value="1"/>
</dbReference>
<evidence type="ECO:0000256" key="2">
    <source>
        <dbReference type="ARBA" id="ARBA00023157"/>
    </source>
</evidence>